<evidence type="ECO:0000313" key="3">
    <source>
        <dbReference type="EMBL" id="QDY99131.1"/>
    </source>
</evidence>
<dbReference type="OrthoDB" id="595470at2"/>
<dbReference type="Pfam" id="PF05016">
    <property type="entry name" value="ParE_toxin"/>
    <property type="match status" value="1"/>
</dbReference>
<organism evidence="3 4">
    <name type="scientific">Nitratireductor mangrovi</name>
    <dbReference type="NCBI Taxonomy" id="2599600"/>
    <lineage>
        <taxon>Bacteria</taxon>
        <taxon>Pseudomonadati</taxon>
        <taxon>Pseudomonadota</taxon>
        <taxon>Alphaproteobacteria</taxon>
        <taxon>Hyphomicrobiales</taxon>
        <taxon>Phyllobacteriaceae</taxon>
        <taxon>Nitratireductor</taxon>
    </lineage>
</organism>
<dbReference type="Proteomes" id="UP000321389">
    <property type="component" value="Chromosome"/>
</dbReference>
<name>A0A5B8KU66_9HYPH</name>
<evidence type="ECO:0000256" key="1">
    <source>
        <dbReference type="ARBA" id="ARBA00006226"/>
    </source>
</evidence>
<gene>
    <name evidence="3" type="ORF">FQ775_01385</name>
</gene>
<dbReference type="EMBL" id="CP042301">
    <property type="protein sequence ID" value="QDY99131.1"/>
    <property type="molecule type" value="Genomic_DNA"/>
</dbReference>
<keyword evidence="4" id="KW-1185">Reference proteome</keyword>
<dbReference type="AlphaFoldDB" id="A0A5B8KU66"/>
<reference evidence="3" key="1">
    <citation type="submission" date="2020-04" db="EMBL/GenBank/DDBJ databases">
        <title>Nitratireductor sp. nov. isolated from mangrove soil.</title>
        <authorList>
            <person name="Ye Y."/>
        </authorList>
    </citation>
    <scope>NUCLEOTIDE SEQUENCE</scope>
    <source>
        <strain evidence="3">SY7</strain>
    </source>
</reference>
<dbReference type="InterPro" id="IPR051803">
    <property type="entry name" value="TA_system_RelE-like_toxin"/>
</dbReference>
<dbReference type="InterPro" id="IPR035093">
    <property type="entry name" value="RelE/ParE_toxin_dom_sf"/>
</dbReference>
<proteinExistence type="inferred from homology"/>
<dbReference type="PANTHER" id="PTHR33755:SF8">
    <property type="entry name" value="TOXIN PARE2"/>
    <property type="match status" value="1"/>
</dbReference>
<dbReference type="Gene3D" id="3.30.2310.20">
    <property type="entry name" value="RelE-like"/>
    <property type="match status" value="1"/>
</dbReference>
<sequence>MKTSLSPAALADLAEILKLLATESPSAARGFRERFRNVRTLLANYPAVGRQTDDPSLRCVNPGRYPYLVFFEVVGTQVVIMRIMHGARDPRSMPATPS</sequence>
<dbReference type="RefSeq" id="WP_146297781.1">
    <property type="nucleotide sequence ID" value="NZ_CP042301.2"/>
</dbReference>
<dbReference type="InterPro" id="IPR007712">
    <property type="entry name" value="RelE/ParE_toxin"/>
</dbReference>
<comment type="similarity">
    <text evidence="1">Belongs to the RelE toxin family.</text>
</comment>
<dbReference type="KEGG" id="niy:FQ775_01385"/>
<keyword evidence="2" id="KW-1277">Toxin-antitoxin system</keyword>
<accession>A0A5B8KU66</accession>
<evidence type="ECO:0000313" key="4">
    <source>
        <dbReference type="Proteomes" id="UP000321389"/>
    </source>
</evidence>
<evidence type="ECO:0000256" key="2">
    <source>
        <dbReference type="ARBA" id="ARBA00022649"/>
    </source>
</evidence>
<protein>
    <submittedName>
        <fullName evidence="3">Type II toxin-antitoxin system RelE/ParE family toxin</fullName>
    </submittedName>
</protein>
<dbReference type="PANTHER" id="PTHR33755">
    <property type="entry name" value="TOXIN PARE1-RELATED"/>
    <property type="match status" value="1"/>
</dbReference>